<organism evidence="2 3">
    <name type="scientific">Gordonia westfalica</name>
    <dbReference type="NCBI Taxonomy" id="158898"/>
    <lineage>
        <taxon>Bacteria</taxon>
        <taxon>Bacillati</taxon>
        <taxon>Actinomycetota</taxon>
        <taxon>Actinomycetes</taxon>
        <taxon>Mycobacteriales</taxon>
        <taxon>Gordoniaceae</taxon>
        <taxon>Gordonia</taxon>
    </lineage>
</organism>
<proteinExistence type="predicted"/>
<dbReference type="OrthoDB" id="4377329at2"/>
<evidence type="ECO:0000256" key="1">
    <source>
        <dbReference type="SAM" id="MobiDB-lite"/>
    </source>
</evidence>
<dbReference type="AlphaFoldDB" id="A0A1H2L0E2"/>
<dbReference type="Proteomes" id="UP000183180">
    <property type="component" value="Unassembled WGS sequence"/>
</dbReference>
<feature type="region of interest" description="Disordered" evidence="1">
    <location>
        <begin position="93"/>
        <end position="117"/>
    </location>
</feature>
<name>A0A1H2L0E2_9ACTN</name>
<reference evidence="2 3" key="1">
    <citation type="submission" date="2016-10" db="EMBL/GenBank/DDBJ databases">
        <authorList>
            <person name="de Groot N.N."/>
        </authorList>
    </citation>
    <scope>NUCLEOTIDE SEQUENCE [LARGE SCALE GENOMIC DNA]</scope>
    <source>
        <strain evidence="2 3">DSM 44215</strain>
    </source>
</reference>
<gene>
    <name evidence="2" type="ORF">SAMN04488548_1344094</name>
</gene>
<dbReference type="EMBL" id="FNLM01000034">
    <property type="protein sequence ID" value="SDU74078.1"/>
    <property type="molecule type" value="Genomic_DNA"/>
</dbReference>
<dbReference type="RefSeq" id="WP_074852571.1">
    <property type="nucleotide sequence ID" value="NZ_FNLM01000034.1"/>
</dbReference>
<accession>A0A1H2L0E2</accession>
<sequence length="131" mass="13455">MSDLVVDPSALETAATDVSNCASRLMALELTSYAGLEGTSSTFGELAGNFKGATADMSVVAATADERISTSLANLSGAVAAFSELVVDAKDTTVETDSKSAGEISSAVPYPTRDGDQKHHVVPLQMLLSVQ</sequence>
<protein>
    <submittedName>
        <fullName evidence="2">Uncharacterized protein</fullName>
    </submittedName>
</protein>
<dbReference type="STRING" id="158898.SAMN04488548_1344094"/>
<evidence type="ECO:0000313" key="3">
    <source>
        <dbReference type="Proteomes" id="UP000183180"/>
    </source>
</evidence>
<evidence type="ECO:0000313" key="2">
    <source>
        <dbReference type="EMBL" id="SDU74078.1"/>
    </source>
</evidence>